<dbReference type="Pfam" id="PF02673">
    <property type="entry name" value="BacA"/>
    <property type="match status" value="1"/>
</dbReference>
<dbReference type="GO" id="GO:0009252">
    <property type="term" value="P:peptidoglycan biosynthetic process"/>
    <property type="evidence" value="ECO:0007669"/>
    <property type="project" value="UniProtKB-KW"/>
</dbReference>
<evidence type="ECO:0000256" key="13">
    <source>
        <dbReference type="ARBA" id="ARBA00047594"/>
    </source>
</evidence>
<keyword evidence="5 14" id="KW-1003">Cell membrane</keyword>
<dbReference type="GO" id="GO:0008360">
    <property type="term" value="P:regulation of cell shape"/>
    <property type="evidence" value="ECO:0007669"/>
    <property type="project" value="UniProtKB-KW"/>
</dbReference>
<evidence type="ECO:0000256" key="7">
    <source>
        <dbReference type="ARBA" id="ARBA00022801"/>
    </source>
</evidence>
<dbReference type="NCBIfam" id="TIGR00753">
    <property type="entry name" value="undec_PP_bacA"/>
    <property type="match status" value="1"/>
</dbReference>
<evidence type="ECO:0000313" key="16">
    <source>
        <dbReference type="Proteomes" id="UP000190064"/>
    </source>
</evidence>
<keyword evidence="9 14" id="KW-0472">Membrane</keyword>
<evidence type="ECO:0000256" key="2">
    <source>
        <dbReference type="ARBA" id="ARBA00010621"/>
    </source>
</evidence>
<dbReference type="GO" id="GO:0046677">
    <property type="term" value="P:response to antibiotic"/>
    <property type="evidence" value="ECO:0007669"/>
    <property type="project" value="UniProtKB-UniRule"/>
</dbReference>
<evidence type="ECO:0000256" key="1">
    <source>
        <dbReference type="ARBA" id="ARBA00004651"/>
    </source>
</evidence>
<dbReference type="AlphaFoldDB" id="A0A1T1H9M2"/>
<keyword evidence="14" id="KW-0961">Cell wall biogenesis/degradation</keyword>
<organism evidence="15 16">
    <name type="scientific">Oceanospirillum linum</name>
    <dbReference type="NCBI Taxonomy" id="966"/>
    <lineage>
        <taxon>Bacteria</taxon>
        <taxon>Pseudomonadati</taxon>
        <taxon>Pseudomonadota</taxon>
        <taxon>Gammaproteobacteria</taxon>
        <taxon>Oceanospirillales</taxon>
        <taxon>Oceanospirillaceae</taxon>
        <taxon>Oceanospirillum</taxon>
    </lineage>
</organism>
<keyword evidence="10 14" id="KW-0046">Antibiotic resistance</keyword>
<dbReference type="HAMAP" id="MF_01006">
    <property type="entry name" value="Undec_diphosphatase"/>
    <property type="match status" value="1"/>
</dbReference>
<gene>
    <name evidence="14" type="primary">uppP</name>
    <name evidence="15" type="ORF">BTA35_0211695</name>
</gene>
<feature type="transmembrane region" description="Helical" evidence="14">
    <location>
        <begin position="184"/>
        <end position="204"/>
    </location>
</feature>
<dbReference type="RefSeq" id="WP_078320014.1">
    <property type="nucleotide sequence ID" value="NZ_FXTS01000006.1"/>
</dbReference>
<sequence>MDWFQVTFLALLQGLTEFLPISSSGHLILPSQLFGWADQGLAFDVAVHVGTLLAVMLYFYRDICQMTKAWFASVFQQQRSQQSLMAWGVIFATIPACIMGELFNGVIEQSLRATWIIAVTTLLFGVLLWWADIRGSRKRGESDFTIKDAIWIGLAQTLALIPGTSRSGITITAGLMLGLNRKTAARFSFLLSIPLIMAAGLLKGAELYQTGTEAQIGHTLVGGLIAFGAALACIHIFLHLLDRIGMLPFVIYRLILGTVLLVFFV</sequence>
<dbReference type="GO" id="GO:0050380">
    <property type="term" value="F:undecaprenyl-diphosphatase activity"/>
    <property type="evidence" value="ECO:0007669"/>
    <property type="project" value="UniProtKB-UniRule"/>
</dbReference>
<evidence type="ECO:0000256" key="4">
    <source>
        <dbReference type="ARBA" id="ARBA00021581"/>
    </source>
</evidence>
<dbReference type="EMBL" id="MTSD02000005">
    <property type="protein sequence ID" value="OOV86569.1"/>
    <property type="molecule type" value="Genomic_DNA"/>
</dbReference>
<evidence type="ECO:0000256" key="8">
    <source>
        <dbReference type="ARBA" id="ARBA00022989"/>
    </source>
</evidence>
<dbReference type="InterPro" id="IPR003824">
    <property type="entry name" value="UppP"/>
</dbReference>
<comment type="subcellular location">
    <subcellularLocation>
        <location evidence="1 14">Cell membrane</location>
        <topology evidence="1 14">Multi-pass membrane protein</topology>
    </subcellularLocation>
</comment>
<accession>A0A1T1H9M2</accession>
<feature type="transmembrane region" description="Helical" evidence="14">
    <location>
        <begin position="245"/>
        <end position="264"/>
    </location>
</feature>
<feature type="transmembrane region" description="Helical" evidence="14">
    <location>
        <begin position="40"/>
        <end position="60"/>
    </location>
</feature>
<keyword evidence="8 14" id="KW-1133">Transmembrane helix</keyword>
<reference evidence="15" key="1">
    <citation type="submission" date="2017-02" db="EMBL/GenBank/DDBJ databases">
        <title>Draft Genome Sequence of the Salt Water Bacterium Oceanospirillum linum ATCC 11336.</title>
        <authorList>
            <person name="Trachtenberg A.M."/>
            <person name="Carney J.G."/>
            <person name="Linnane J.D."/>
            <person name="Rheaume B.A."/>
            <person name="Pitts N.L."/>
            <person name="Mykles D.L."/>
            <person name="Maclea K.S."/>
        </authorList>
    </citation>
    <scope>NUCLEOTIDE SEQUENCE [LARGE SCALE GENOMIC DNA]</scope>
    <source>
        <strain evidence="15">ATCC 11336</strain>
    </source>
</reference>
<evidence type="ECO:0000256" key="3">
    <source>
        <dbReference type="ARBA" id="ARBA00012374"/>
    </source>
</evidence>
<evidence type="ECO:0000256" key="11">
    <source>
        <dbReference type="ARBA" id="ARBA00032707"/>
    </source>
</evidence>
<comment type="similarity">
    <text evidence="2 14">Belongs to the UppP family.</text>
</comment>
<dbReference type="GO" id="GO:0005886">
    <property type="term" value="C:plasma membrane"/>
    <property type="evidence" value="ECO:0007669"/>
    <property type="project" value="UniProtKB-SubCell"/>
</dbReference>
<keyword evidence="16" id="KW-1185">Reference proteome</keyword>
<dbReference type="GO" id="GO:0071555">
    <property type="term" value="P:cell wall organization"/>
    <property type="evidence" value="ECO:0007669"/>
    <property type="project" value="UniProtKB-KW"/>
</dbReference>
<feature type="transmembrane region" description="Helical" evidence="14">
    <location>
        <begin position="84"/>
        <end position="107"/>
    </location>
</feature>
<feature type="transmembrane region" description="Helical" evidence="14">
    <location>
        <begin position="113"/>
        <end position="131"/>
    </location>
</feature>
<proteinExistence type="inferred from homology"/>
<evidence type="ECO:0000256" key="6">
    <source>
        <dbReference type="ARBA" id="ARBA00022692"/>
    </source>
</evidence>
<protein>
    <recommendedName>
        <fullName evidence="4 14">Undecaprenyl-diphosphatase</fullName>
        <ecNumber evidence="3 14">3.6.1.27</ecNumber>
    </recommendedName>
    <alternativeName>
        <fullName evidence="12 14">Bacitracin resistance protein</fullName>
    </alternativeName>
    <alternativeName>
        <fullName evidence="11 14">Undecaprenyl pyrophosphate phosphatase</fullName>
    </alternativeName>
</protein>
<comment type="catalytic activity">
    <reaction evidence="13 14">
        <text>di-trans,octa-cis-undecaprenyl diphosphate + H2O = di-trans,octa-cis-undecaprenyl phosphate + phosphate + H(+)</text>
        <dbReference type="Rhea" id="RHEA:28094"/>
        <dbReference type="ChEBI" id="CHEBI:15377"/>
        <dbReference type="ChEBI" id="CHEBI:15378"/>
        <dbReference type="ChEBI" id="CHEBI:43474"/>
        <dbReference type="ChEBI" id="CHEBI:58405"/>
        <dbReference type="ChEBI" id="CHEBI:60392"/>
        <dbReference type="EC" id="3.6.1.27"/>
    </reaction>
</comment>
<keyword evidence="14" id="KW-0133">Cell shape</keyword>
<evidence type="ECO:0000256" key="10">
    <source>
        <dbReference type="ARBA" id="ARBA00023251"/>
    </source>
</evidence>
<evidence type="ECO:0000256" key="9">
    <source>
        <dbReference type="ARBA" id="ARBA00023136"/>
    </source>
</evidence>
<comment type="miscellaneous">
    <text evidence="14">Bacitracin is thought to be involved in the inhibition of peptidoglycan synthesis by sequestering undecaprenyl diphosphate, thereby reducing the pool of lipid carrier available.</text>
</comment>
<dbReference type="PANTHER" id="PTHR30622">
    <property type="entry name" value="UNDECAPRENYL-DIPHOSPHATASE"/>
    <property type="match status" value="1"/>
</dbReference>
<feature type="transmembrane region" description="Helical" evidence="14">
    <location>
        <begin position="216"/>
        <end position="238"/>
    </location>
</feature>
<dbReference type="EC" id="3.6.1.27" evidence="3 14"/>
<dbReference type="NCBIfam" id="NF001393">
    <property type="entry name" value="PRK00281.2-4"/>
    <property type="match status" value="1"/>
</dbReference>
<name>A0A1T1H9M2_OCELI</name>
<evidence type="ECO:0000256" key="14">
    <source>
        <dbReference type="HAMAP-Rule" id="MF_01006"/>
    </source>
</evidence>
<comment type="caution">
    <text evidence="15">The sequence shown here is derived from an EMBL/GenBank/DDBJ whole genome shotgun (WGS) entry which is preliminary data.</text>
</comment>
<dbReference type="Proteomes" id="UP000190064">
    <property type="component" value="Unassembled WGS sequence"/>
</dbReference>
<evidence type="ECO:0000313" key="15">
    <source>
        <dbReference type="EMBL" id="OOV86569.1"/>
    </source>
</evidence>
<evidence type="ECO:0000256" key="12">
    <source>
        <dbReference type="ARBA" id="ARBA00032932"/>
    </source>
</evidence>
<keyword evidence="7 14" id="KW-0378">Hydrolase</keyword>
<dbReference type="PANTHER" id="PTHR30622:SF4">
    <property type="entry name" value="UNDECAPRENYL-DIPHOSPHATASE"/>
    <property type="match status" value="1"/>
</dbReference>
<comment type="function">
    <text evidence="14">Catalyzes the dephosphorylation of undecaprenyl diphosphate (UPP). Confers resistance to bacitracin.</text>
</comment>
<dbReference type="STRING" id="966.BTA35_0211695"/>
<evidence type="ECO:0000256" key="5">
    <source>
        <dbReference type="ARBA" id="ARBA00022475"/>
    </source>
</evidence>
<keyword evidence="6 14" id="KW-0812">Transmembrane</keyword>
<keyword evidence="14" id="KW-0573">Peptidoglycan synthesis</keyword>